<dbReference type="InterPro" id="IPR006603">
    <property type="entry name" value="PQ-loop_rpt"/>
</dbReference>
<feature type="compositionally biased region" description="Basic and acidic residues" evidence="5">
    <location>
        <begin position="487"/>
        <end position="497"/>
    </location>
</feature>
<feature type="transmembrane region" description="Helical" evidence="6">
    <location>
        <begin position="324"/>
        <end position="342"/>
    </location>
</feature>
<feature type="transmembrane region" description="Helical" evidence="6">
    <location>
        <begin position="55"/>
        <end position="74"/>
    </location>
</feature>
<feature type="region of interest" description="Disordered" evidence="5">
    <location>
        <begin position="194"/>
        <end position="213"/>
    </location>
</feature>
<gene>
    <name evidence="7" type="ORF">PGT21_033954</name>
</gene>
<evidence type="ECO:0000313" key="7">
    <source>
        <dbReference type="EMBL" id="KAA1069832.1"/>
    </source>
</evidence>
<feature type="compositionally biased region" description="Low complexity" evidence="5">
    <location>
        <begin position="463"/>
        <end position="482"/>
    </location>
</feature>
<dbReference type="Pfam" id="PF04193">
    <property type="entry name" value="PQ-loop"/>
    <property type="match status" value="2"/>
</dbReference>
<evidence type="ECO:0000256" key="6">
    <source>
        <dbReference type="SAM" id="Phobius"/>
    </source>
</evidence>
<dbReference type="Gene3D" id="1.20.1280.290">
    <property type="match status" value="2"/>
</dbReference>
<accession>A0A5B0LZ78</accession>
<keyword evidence="2 6" id="KW-0812">Transmembrane</keyword>
<sequence length="497" mass="54800">MNSLTILHLHLIQETLIIHKMLLQLIKTFSTSRNLDQIPSRDNCHFEHDPTSMSLSIIIVLGILVSYLPQHYRIISSKSSHGISPWFLLLGSTSNTGSLVNAVTLQWGVVRCCQVLNPGECAESLLGIIQVFLQWACFNVILILSLIYFPRDLKYVRVVPVEIRERSDSPLMDRATNYSSQFLSRFFLKHNHRTTSSSSKQPRNPRESALDQAVTSRSSHDSLASSQSSSSEHSTTFPSASSDSSAFDPSNVLPPSATRFTPLTLSKEYTISLVLAFVVFIHFLFSALVTLGLLLLLPKASLGEPVRTPPSHSAEHPTVRLLRIWASSSGILSLLLAACQYLPQIQETFQAKLVRALSIPMMLIQTPGSFLFVYSLAIRPGLNWTTWIVYLVTGILQGVLLILCVLWKIRQQANGVDDWGKPLARSTGSAKRTGDGLLGSEGYGEGQEEGPGRSERSPLLSALRPPSTFLSPSSSSTHRPASGKQRQIKDDSLDSSH</sequence>
<feature type="region of interest" description="Disordered" evidence="5">
    <location>
        <begin position="420"/>
        <end position="497"/>
    </location>
</feature>
<reference evidence="7 8" key="1">
    <citation type="submission" date="2019-05" db="EMBL/GenBank/DDBJ databases">
        <title>Emergence of the Ug99 lineage of the wheat stem rust pathogen through somatic hybridization.</title>
        <authorList>
            <person name="Li F."/>
            <person name="Upadhyaya N.M."/>
            <person name="Sperschneider J."/>
            <person name="Matny O."/>
            <person name="Nguyen-Phuc H."/>
            <person name="Mago R."/>
            <person name="Raley C."/>
            <person name="Miller M.E."/>
            <person name="Silverstein K.A.T."/>
            <person name="Henningsen E."/>
            <person name="Hirsch C.D."/>
            <person name="Visser B."/>
            <person name="Pretorius Z.A."/>
            <person name="Steffenson B.J."/>
            <person name="Schwessinger B."/>
            <person name="Dodds P.N."/>
            <person name="Figueroa M."/>
        </authorList>
    </citation>
    <scope>NUCLEOTIDE SEQUENCE [LARGE SCALE GENOMIC DNA]</scope>
    <source>
        <strain evidence="7">21-0</strain>
    </source>
</reference>
<dbReference type="InterPro" id="IPR051415">
    <property type="entry name" value="LAAT-1"/>
</dbReference>
<feature type="region of interest" description="Disordered" evidence="5">
    <location>
        <begin position="221"/>
        <end position="249"/>
    </location>
</feature>
<proteinExistence type="predicted"/>
<evidence type="ECO:0000256" key="2">
    <source>
        <dbReference type="ARBA" id="ARBA00022692"/>
    </source>
</evidence>
<dbReference type="Proteomes" id="UP000324748">
    <property type="component" value="Unassembled WGS sequence"/>
</dbReference>
<feature type="transmembrane region" description="Helical" evidence="6">
    <location>
        <begin position="86"/>
        <end position="107"/>
    </location>
</feature>
<comment type="caution">
    <text evidence="7">The sequence shown here is derived from an EMBL/GenBank/DDBJ whole genome shotgun (WGS) entry which is preliminary data.</text>
</comment>
<keyword evidence="8" id="KW-1185">Reference proteome</keyword>
<keyword evidence="4 6" id="KW-0472">Membrane</keyword>
<comment type="subcellular location">
    <subcellularLocation>
        <location evidence="1">Membrane</location>
        <topology evidence="1">Multi-pass membrane protein</topology>
    </subcellularLocation>
</comment>
<dbReference type="GO" id="GO:0016020">
    <property type="term" value="C:membrane"/>
    <property type="evidence" value="ECO:0007669"/>
    <property type="project" value="UniProtKB-SubCell"/>
</dbReference>
<feature type="transmembrane region" description="Helical" evidence="6">
    <location>
        <begin position="127"/>
        <end position="149"/>
    </location>
</feature>
<feature type="transmembrane region" description="Helical" evidence="6">
    <location>
        <begin position="387"/>
        <end position="407"/>
    </location>
</feature>
<organism evidence="7 8">
    <name type="scientific">Puccinia graminis f. sp. tritici</name>
    <dbReference type="NCBI Taxonomy" id="56615"/>
    <lineage>
        <taxon>Eukaryota</taxon>
        <taxon>Fungi</taxon>
        <taxon>Dikarya</taxon>
        <taxon>Basidiomycota</taxon>
        <taxon>Pucciniomycotina</taxon>
        <taxon>Pucciniomycetes</taxon>
        <taxon>Pucciniales</taxon>
        <taxon>Pucciniaceae</taxon>
        <taxon>Puccinia</taxon>
    </lineage>
</organism>
<evidence type="ECO:0000256" key="4">
    <source>
        <dbReference type="ARBA" id="ARBA00023136"/>
    </source>
</evidence>
<evidence type="ECO:0000313" key="8">
    <source>
        <dbReference type="Proteomes" id="UP000324748"/>
    </source>
</evidence>
<name>A0A5B0LZ78_PUCGR</name>
<dbReference type="EMBL" id="VSWC01000183">
    <property type="protein sequence ID" value="KAA1069832.1"/>
    <property type="molecule type" value="Genomic_DNA"/>
</dbReference>
<evidence type="ECO:0000256" key="3">
    <source>
        <dbReference type="ARBA" id="ARBA00022989"/>
    </source>
</evidence>
<dbReference type="OrthoDB" id="19344at2759"/>
<feature type="compositionally biased region" description="Gly residues" evidence="5">
    <location>
        <begin position="436"/>
        <end position="445"/>
    </location>
</feature>
<dbReference type="SMART" id="SM00679">
    <property type="entry name" value="CTNS"/>
    <property type="match status" value="2"/>
</dbReference>
<dbReference type="PANTHER" id="PTHR16201:SF11">
    <property type="entry name" value="PQ-LOOP REPEAT-CONTAINING PROTEIN"/>
    <property type="match status" value="1"/>
</dbReference>
<feature type="transmembrane region" description="Helical" evidence="6">
    <location>
        <begin position="269"/>
        <end position="297"/>
    </location>
</feature>
<keyword evidence="3 6" id="KW-1133">Transmembrane helix</keyword>
<dbReference type="PANTHER" id="PTHR16201">
    <property type="entry name" value="SEVEN TRANSMEMBRANE PROTEIN 1-RELATED"/>
    <property type="match status" value="1"/>
</dbReference>
<protein>
    <submittedName>
        <fullName evidence="7">Uncharacterized protein</fullName>
    </submittedName>
</protein>
<evidence type="ECO:0000256" key="5">
    <source>
        <dbReference type="SAM" id="MobiDB-lite"/>
    </source>
</evidence>
<dbReference type="AlphaFoldDB" id="A0A5B0LZ78"/>
<evidence type="ECO:0000256" key="1">
    <source>
        <dbReference type="ARBA" id="ARBA00004141"/>
    </source>
</evidence>
<feature type="transmembrane region" description="Helical" evidence="6">
    <location>
        <begin position="354"/>
        <end position="375"/>
    </location>
</feature>